<keyword evidence="4" id="KW-0472">Membrane</keyword>
<dbReference type="PANTHER" id="PTHR43719">
    <property type="entry name" value="TWO-COMPONENT HISTIDINE KINASE"/>
    <property type="match status" value="1"/>
</dbReference>
<feature type="domain" description="Response regulatory" evidence="6">
    <location>
        <begin position="1220"/>
        <end position="1341"/>
    </location>
</feature>
<dbReference type="SUPFAM" id="SSF55874">
    <property type="entry name" value="ATPase domain of HSP90 chaperone/DNA topoisomerase II/histidine kinase"/>
    <property type="match status" value="1"/>
</dbReference>
<feature type="modified residue" description="4-aspartylphosphate" evidence="2">
    <location>
        <position position="1271"/>
    </location>
</feature>
<dbReference type="eggNOG" id="KOG0519">
    <property type="taxonomic scope" value="Eukaryota"/>
</dbReference>
<protein>
    <submittedName>
        <fullName evidence="7">Response regulator receiver domain protein</fullName>
    </submittedName>
</protein>
<dbReference type="EMBL" id="GG662209">
    <property type="protein sequence ID" value="EAS07821.2"/>
    <property type="molecule type" value="Genomic_DNA"/>
</dbReference>
<dbReference type="STRING" id="312017.I7MB79"/>
<dbReference type="SMART" id="SM00448">
    <property type="entry name" value="REC"/>
    <property type="match status" value="1"/>
</dbReference>
<evidence type="ECO:0000256" key="2">
    <source>
        <dbReference type="PROSITE-ProRule" id="PRU00169"/>
    </source>
</evidence>
<evidence type="ECO:0000259" key="5">
    <source>
        <dbReference type="PROSITE" id="PS50109"/>
    </source>
</evidence>
<proteinExistence type="predicted"/>
<dbReference type="SUPFAM" id="SSF47384">
    <property type="entry name" value="Homodimeric domain of signal transducing histidine kinase"/>
    <property type="match status" value="1"/>
</dbReference>
<feature type="transmembrane region" description="Helical" evidence="4">
    <location>
        <begin position="81"/>
        <end position="99"/>
    </location>
</feature>
<dbReference type="PANTHER" id="PTHR43719:SF28">
    <property type="entry name" value="PEROXIDE STRESS-ACTIVATED HISTIDINE KINASE MAK1-RELATED"/>
    <property type="match status" value="1"/>
</dbReference>
<dbReference type="GO" id="GO:0000155">
    <property type="term" value="F:phosphorelay sensor kinase activity"/>
    <property type="evidence" value="ECO:0007669"/>
    <property type="project" value="InterPro"/>
</dbReference>
<dbReference type="InterPro" id="IPR003661">
    <property type="entry name" value="HisK_dim/P_dom"/>
</dbReference>
<dbReference type="PROSITE" id="PS50110">
    <property type="entry name" value="RESPONSE_REGULATORY"/>
    <property type="match status" value="1"/>
</dbReference>
<dbReference type="InterPro" id="IPR050956">
    <property type="entry name" value="2C_system_His_kinase"/>
</dbReference>
<dbReference type="Pfam" id="PF02518">
    <property type="entry name" value="HATPase_c"/>
    <property type="match status" value="1"/>
</dbReference>
<feature type="transmembrane region" description="Helical" evidence="4">
    <location>
        <begin position="106"/>
        <end position="124"/>
    </location>
</feature>
<keyword evidence="4" id="KW-1133">Transmembrane helix</keyword>
<feature type="transmembrane region" description="Helical" evidence="4">
    <location>
        <begin position="55"/>
        <end position="75"/>
    </location>
</feature>
<dbReference type="CDD" id="cd00082">
    <property type="entry name" value="HisKA"/>
    <property type="match status" value="1"/>
</dbReference>
<dbReference type="InterPro" id="IPR011006">
    <property type="entry name" value="CheY-like_superfamily"/>
</dbReference>
<dbReference type="GeneID" id="7827589"/>
<evidence type="ECO:0000256" key="3">
    <source>
        <dbReference type="SAM" id="MobiDB-lite"/>
    </source>
</evidence>
<dbReference type="Gene3D" id="3.30.565.10">
    <property type="entry name" value="Histidine kinase-like ATPase, C-terminal domain"/>
    <property type="match status" value="1"/>
</dbReference>
<dbReference type="OrthoDB" id="299274at2759"/>
<dbReference type="FunCoup" id="I7MB79">
    <property type="interactions" value="26"/>
</dbReference>
<reference evidence="8" key="1">
    <citation type="journal article" date="2006" name="PLoS Biol.">
        <title>Macronuclear genome sequence of the ciliate Tetrahymena thermophila, a model eukaryote.</title>
        <authorList>
            <person name="Eisen J.A."/>
            <person name="Coyne R.S."/>
            <person name="Wu M."/>
            <person name="Wu D."/>
            <person name="Thiagarajan M."/>
            <person name="Wortman J.R."/>
            <person name="Badger J.H."/>
            <person name="Ren Q."/>
            <person name="Amedeo P."/>
            <person name="Jones K.M."/>
            <person name="Tallon L.J."/>
            <person name="Delcher A.L."/>
            <person name="Salzberg S.L."/>
            <person name="Silva J.C."/>
            <person name="Haas B.J."/>
            <person name="Majoros W.H."/>
            <person name="Farzad M."/>
            <person name="Carlton J.M."/>
            <person name="Smith R.K. Jr."/>
            <person name="Garg J."/>
            <person name="Pearlman R.E."/>
            <person name="Karrer K.M."/>
            <person name="Sun L."/>
            <person name="Manning G."/>
            <person name="Elde N.C."/>
            <person name="Turkewitz A.P."/>
            <person name="Asai D.J."/>
            <person name="Wilkes D.E."/>
            <person name="Wang Y."/>
            <person name="Cai H."/>
            <person name="Collins K."/>
            <person name="Stewart B.A."/>
            <person name="Lee S.R."/>
            <person name="Wilamowska K."/>
            <person name="Weinberg Z."/>
            <person name="Ruzzo W.L."/>
            <person name="Wloga D."/>
            <person name="Gaertig J."/>
            <person name="Frankel J."/>
            <person name="Tsao C.-C."/>
            <person name="Gorovsky M.A."/>
            <person name="Keeling P.J."/>
            <person name="Waller R.F."/>
            <person name="Patron N.J."/>
            <person name="Cherry J.M."/>
            <person name="Stover N.A."/>
            <person name="Krieger C.J."/>
            <person name="del Toro C."/>
            <person name="Ryder H.F."/>
            <person name="Williamson S.C."/>
            <person name="Barbeau R.A."/>
            <person name="Hamilton E.P."/>
            <person name="Orias E."/>
        </authorList>
    </citation>
    <scope>NUCLEOTIDE SEQUENCE [LARGE SCALE GENOMIC DNA]</scope>
    <source>
        <strain evidence="8">SB210</strain>
    </source>
</reference>
<feature type="compositionally biased region" description="Polar residues" evidence="3">
    <location>
        <begin position="293"/>
        <end position="306"/>
    </location>
</feature>
<dbReference type="PROSITE" id="PS50109">
    <property type="entry name" value="HIS_KIN"/>
    <property type="match status" value="1"/>
</dbReference>
<organism evidence="7 8">
    <name type="scientific">Tetrahymena thermophila (strain SB210)</name>
    <dbReference type="NCBI Taxonomy" id="312017"/>
    <lineage>
        <taxon>Eukaryota</taxon>
        <taxon>Sar</taxon>
        <taxon>Alveolata</taxon>
        <taxon>Ciliophora</taxon>
        <taxon>Intramacronucleata</taxon>
        <taxon>Oligohymenophorea</taxon>
        <taxon>Hymenostomatida</taxon>
        <taxon>Tetrahymenina</taxon>
        <taxon>Tetrahymenidae</taxon>
        <taxon>Tetrahymena</taxon>
    </lineage>
</organism>
<feature type="region of interest" description="Disordered" evidence="3">
    <location>
        <begin position="895"/>
        <end position="920"/>
    </location>
</feature>
<feature type="transmembrane region" description="Helical" evidence="4">
    <location>
        <begin position="192"/>
        <end position="211"/>
    </location>
</feature>
<dbReference type="Pfam" id="PF00072">
    <property type="entry name" value="Response_reg"/>
    <property type="match status" value="1"/>
</dbReference>
<feature type="region of interest" description="Disordered" evidence="3">
    <location>
        <begin position="284"/>
        <end position="306"/>
    </location>
</feature>
<feature type="region of interest" description="Disordered" evidence="3">
    <location>
        <begin position="355"/>
        <end position="374"/>
    </location>
</feature>
<dbReference type="Pfam" id="PF00512">
    <property type="entry name" value="HisKA"/>
    <property type="match status" value="1"/>
</dbReference>
<dbReference type="SMART" id="SM00388">
    <property type="entry name" value="HisKA"/>
    <property type="match status" value="1"/>
</dbReference>
<evidence type="ECO:0000313" key="8">
    <source>
        <dbReference type="Proteomes" id="UP000009168"/>
    </source>
</evidence>
<feature type="transmembrane region" description="Helical" evidence="4">
    <location>
        <begin position="144"/>
        <end position="163"/>
    </location>
</feature>
<dbReference type="SUPFAM" id="SSF52172">
    <property type="entry name" value="CheY-like"/>
    <property type="match status" value="1"/>
</dbReference>
<accession>I7MB79</accession>
<evidence type="ECO:0000256" key="4">
    <source>
        <dbReference type="SAM" id="Phobius"/>
    </source>
</evidence>
<name>I7MB79_TETTS</name>
<dbReference type="InterPro" id="IPR036097">
    <property type="entry name" value="HisK_dim/P_sf"/>
</dbReference>
<dbReference type="InterPro" id="IPR005467">
    <property type="entry name" value="His_kinase_dom"/>
</dbReference>
<dbReference type="Gene3D" id="3.40.50.2300">
    <property type="match status" value="1"/>
</dbReference>
<dbReference type="InterPro" id="IPR036890">
    <property type="entry name" value="HATPase_C_sf"/>
</dbReference>
<sequence length="1348" mass="157317">MQEAQQSIVHNENDQQSLSWLLSSSNYLKLFKLEFKKEKVEKSYQVNSIDQNKKFSILVSFAVILYQIVIGLIQYFFFKDLSGAIIEFVYSFVNCLLLIKLRKHFYIVQILQCICFLSFEVIFMETFVMTRIYQNDRSDDLQGYFFTLGLLSMCLIYILACALHKWYYKALLVETAIIHYTLRANSSIVKAFTYYPIFYVSIVLFFILFYMKEKFERDLFYKLYLKREENKAFKDLLENTVPSSIFVAKLRENNFSQPHQGSSIKKSVKQKINSLFSFFKRNSQKKQTKLNEEQNNNTPNQYDNATFPYPNNSKMKIVFANSHCKRKFATENLEFLQKNMNYLFSQGSLAAVRDNSQGSSEEFRSKRKLSSQTKRQTSINQEFQTCILQFIWDQFQKIKVCKQDQPKRHNDEYFNQNEEVHLNCIYKKNKVLIQEYENLQKQNILEADKAIKKDSSYKSNLCQNYININDEKKETKVQDIRSKAGSIMQFHNLKVAQRLGKDVNHSQNTVNANSDPNMQFESITKVRRDFDKKNFLFIPDEMHFDIKIVKCKWEDEVAVMVLLSDISQKVVNERMRQVNNYKNEMLSSITHNLKTPLNAVMIMIESAILSNSLQQAQKQLQLAQNSGRLLLYMINDLLDYSRLSSSRPFHLSFQSFYLQDLLLNIKSLLYQQFQSKNIDLQFHIFIKDVNQILINDKQRIEQVLLNLCQNALKFTFQGFVKINVFEDETRPNDLFFQVQDSGLGISDEAKKNLFKIYGNMIINSQNKRHGVGLGLAVCRKLVSQLGSEKVIQIESFKGKGSSFTFSIYKKHPFNQEDDILLPKFRSLKYIQMKKNVSEKELVMNSNQNVQLIENQRLRRNSLTNMKKSIHFEENNPLTKISSQNMEETLNGKSQFNLQNQVKNKEKNSSQSSSSMETSKKDIFNEKQNNQSINFLNLSKQKILLNNEIPQNNKFKLNAKDQKPKSIYNRQCSLEFQQLCNNLTSTEEDCSEKKQAISIPLMSTKILEEKNLSANNCGSNQQFIHHTQSDTHLNLKEDNANELKKKSKTLVQHQKILYQNNQFNFNHNFNLMQTSEQSSTPISSNKTIVQAQIFQEYQLRDQFIKQSQASTSQNLNFNTLQNQREDSQQYNRICKNSISQPRLSILQELDASTQNESSVLKNAIFRAAHLKAENQFDSIQPYSCLKYNEMADFGNTSTPKSSPTTNYQLDMLNQLIWKKTNLLIVDDTIFNIMALKTILKNVNNLVFDEAYNGQQAIEKVLQKKNYDLIFMDINMPVLDGFEATQSITRLIEQKKIPYTTIIIVSAFNDESDRQRSFQSGAKAHIDKPVTLDNIYKAIKTVKLPHLQVS</sequence>
<dbReference type="Proteomes" id="UP000009168">
    <property type="component" value="Unassembled WGS sequence"/>
</dbReference>
<dbReference type="CDD" id="cd17546">
    <property type="entry name" value="REC_hyHK_CKI1_RcsC-like"/>
    <property type="match status" value="1"/>
</dbReference>
<dbReference type="InterPro" id="IPR003594">
    <property type="entry name" value="HATPase_dom"/>
</dbReference>
<dbReference type="RefSeq" id="XP_001028063.2">
    <property type="nucleotide sequence ID" value="XM_001028063.2"/>
</dbReference>
<dbReference type="InterPro" id="IPR001789">
    <property type="entry name" value="Sig_transdc_resp-reg_receiver"/>
</dbReference>
<keyword evidence="4" id="KW-0812">Transmembrane</keyword>
<dbReference type="KEGG" id="tet:TTHERM_00526520"/>
<evidence type="ECO:0000313" key="7">
    <source>
        <dbReference type="EMBL" id="EAS07821.2"/>
    </source>
</evidence>
<dbReference type="InterPro" id="IPR004358">
    <property type="entry name" value="Sig_transdc_His_kin-like_C"/>
</dbReference>
<keyword evidence="1 2" id="KW-0597">Phosphoprotein</keyword>
<dbReference type="InParanoid" id="I7MB79"/>
<gene>
    <name evidence="7" type="ORF">TTHERM_00526520</name>
</gene>
<dbReference type="SMART" id="SM00387">
    <property type="entry name" value="HATPase_c"/>
    <property type="match status" value="1"/>
</dbReference>
<dbReference type="PRINTS" id="PR00344">
    <property type="entry name" value="BCTRLSENSOR"/>
</dbReference>
<keyword evidence="8" id="KW-1185">Reference proteome</keyword>
<evidence type="ECO:0000256" key="1">
    <source>
        <dbReference type="ARBA" id="ARBA00022553"/>
    </source>
</evidence>
<feature type="domain" description="Histidine kinase" evidence="5">
    <location>
        <begin position="588"/>
        <end position="811"/>
    </location>
</feature>
<evidence type="ECO:0000259" key="6">
    <source>
        <dbReference type="PROSITE" id="PS50110"/>
    </source>
</evidence>
<dbReference type="Gene3D" id="1.10.287.130">
    <property type="match status" value="1"/>
</dbReference>